<evidence type="ECO:0000313" key="2">
    <source>
        <dbReference type="EMBL" id="OGY32814.1"/>
    </source>
</evidence>
<feature type="transmembrane region" description="Helical" evidence="1">
    <location>
        <begin position="40"/>
        <end position="61"/>
    </location>
</feature>
<protein>
    <submittedName>
        <fullName evidence="2">Uncharacterized protein</fullName>
    </submittedName>
</protein>
<proteinExistence type="predicted"/>
<organism evidence="2 3">
    <name type="scientific">Candidatus Woykebacteria bacterium RIFCSPLOWO2_01_FULL_41_12</name>
    <dbReference type="NCBI Taxonomy" id="1802604"/>
    <lineage>
        <taxon>Bacteria</taxon>
        <taxon>Candidatus Woykeibacteriota</taxon>
    </lineage>
</organism>
<keyword evidence="1" id="KW-0812">Transmembrane</keyword>
<comment type="caution">
    <text evidence="2">The sequence shown here is derived from an EMBL/GenBank/DDBJ whole genome shotgun (WGS) entry which is preliminary data.</text>
</comment>
<feature type="transmembrane region" description="Helical" evidence="1">
    <location>
        <begin position="106"/>
        <end position="125"/>
    </location>
</feature>
<dbReference type="Proteomes" id="UP000179279">
    <property type="component" value="Unassembled WGS sequence"/>
</dbReference>
<accession>A0A1G1WYM3</accession>
<dbReference type="AlphaFoldDB" id="A0A1G1WYM3"/>
<feature type="transmembrane region" description="Helical" evidence="1">
    <location>
        <begin position="73"/>
        <end position="94"/>
    </location>
</feature>
<name>A0A1G1WYM3_9BACT</name>
<gene>
    <name evidence="2" type="ORF">A3A57_00020</name>
</gene>
<feature type="transmembrane region" description="Helical" evidence="1">
    <location>
        <begin position="7"/>
        <end position="28"/>
    </location>
</feature>
<evidence type="ECO:0000313" key="3">
    <source>
        <dbReference type="Proteomes" id="UP000179279"/>
    </source>
</evidence>
<dbReference type="EMBL" id="MHDA01000005">
    <property type="protein sequence ID" value="OGY32814.1"/>
    <property type="molecule type" value="Genomic_DNA"/>
</dbReference>
<sequence length="128" mass="13626">MDQRAVRAGVGSGIVAILVGAVFGTFGGWEPVFTLASTTFGSWIVAVVLSSVLAFVYGYWFNAFLPGSAIVRGTLFGVLVWILMLILGGVSDFFKSATYPDPSGPTVFLTLLLHTVWGSVLGIVYESR</sequence>
<reference evidence="2 3" key="1">
    <citation type="journal article" date="2016" name="Nat. Commun.">
        <title>Thousands of microbial genomes shed light on interconnected biogeochemical processes in an aquifer system.</title>
        <authorList>
            <person name="Anantharaman K."/>
            <person name="Brown C.T."/>
            <person name="Hug L.A."/>
            <person name="Sharon I."/>
            <person name="Castelle C.J."/>
            <person name="Probst A.J."/>
            <person name="Thomas B.C."/>
            <person name="Singh A."/>
            <person name="Wilkins M.J."/>
            <person name="Karaoz U."/>
            <person name="Brodie E.L."/>
            <person name="Williams K.H."/>
            <person name="Hubbard S.S."/>
            <person name="Banfield J.F."/>
        </authorList>
    </citation>
    <scope>NUCLEOTIDE SEQUENCE [LARGE SCALE GENOMIC DNA]</scope>
</reference>
<keyword evidence="1" id="KW-1133">Transmembrane helix</keyword>
<evidence type="ECO:0000256" key="1">
    <source>
        <dbReference type="SAM" id="Phobius"/>
    </source>
</evidence>
<keyword evidence="1" id="KW-0472">Membrane</keyword>